<name>A0A3P6S5N2_9BILA</name>
<dbReference type="PROSITE" id="PS50010">
    <property type="entry name" value="DH_2"/>
    <property type="match status" value="1"/>
</dbReference>
<dbReference type="GO" id="GO:0005737">
    <property type="term" value="C:cytoplasm"/>
    <property type="evidence" value="ECO:0007669"/>
    <property type="project" value="TreeGrafter"/>
</dbReference>
<dbReference type="EMBL" id="UYRT01010588">
    <property type="protein sequence ID" value="VDK49418.1"/>
    <property type="molecule type" value="Genomic_DNA"/>
</dbReference>
<dbReference type="AlphaFoldDB" id="A0A3P6S5N2"/>
<dbReference type="Proteomes" id="UP000271098">
    <property type="component" value="Unassembled WGS sequence"/>
</dbReference>
<keyword evidence="1" id="KW-0344">Guanine-nucleotide releasing factor</keyword>
<protein>
    <recommendedName>
        <fullName evidence="2">DH domain-containing protein</fullName>
    </recommendedName>
</protein>
<dbReference type="InterPro" id="IPR051336">
    <property type="entry name" value="RhoGEF_Guanine_NuclExch_SF"/>
</dbReference>
<dbReference type="PANTHER" id="PTHR22826">
    <property type="entry name" value="RHO GUANINE EXCHANGE FACTOR-RELATED"/>
    <property type="match status" value="1"/>
</dbReference>
<dbReference type="Pfam" id="PF00621">
    <property type="entry name" value="RhoGEF"/>
    <property type="match status" value="1"/>
</dbReference>
<proteinExistence type="predicted"/>
<evidence type="ECO:0000313" key="3">
    <source>
        <dbReference type="EMBL" id="VDK49418.1"/>
    </source>
</evidence>
<reference evidence="3 4" key="1">
    <citation type="submission" date="2018-11" db="EMBL/GenBank/DDBJ databases">
        <authorList>
            <consortium name="Pathogen Informatics"/>
        </authorList>
    </citation>
    <scope>NUCLEOTIDE SEQUENCE [LARGE SCALE GENOMIC DNA]</scope>
</reference>
<accession>A0A3P6S5N2</accession>
<evidence type="ECO:0000256" key="1">
    <source>
        <dbReference type="ARBA" id="ARBA00022658"/>
    </source>
</evidence>
<dbReference type="SUPFAM" id="SSF48065">
    <property type="entry name" value="DBL homology domain (DH-domain)"/>
    <property type="match status" value="1"/>
</dbReference>
<dbReference type="InterPro" id="IPR035899">
    <property type="entry name" value="DBL_dom_sf"/>
</dbReference>
<keyword evidence="4" id="KW-1185">Reference proteome</keyword>
<dbReference type="PANTHER" id="PTHR22826:SF211">
    <property type="entry name" value="LD43457P"/>
    <property type="match status" value="1"/>
</dbReference>
<feature type="domain" description="DH" evidence="2">
    <location>
        <begin position="1"/>
        <end position="47"/>
    </location>
</feature>
<evidence type="ECO:0000259" key="2">
    <source>
        <dbReference type="PROSITE" id="PS50010"/>
    </source>
</evidence>
<sequence length="61" mass="7148">MLKPVQRITKYQLLLKEMHRHCDEQARSHVEEALQSMLDLLAQLNTAMHQLHISGFLVCYS</sequence>
<dbReference type="OrthoDB" id="10004999at2759"/>
<organism evidence="3 4">
    <name type="scientific">Gongylonema pulchrum</name>
    <dbReference type="NCBI Taxonomy" id="637853"/>
    <lineage>
        <taxon>Eukaryota</taxon>
        <taxon>Metazoa</taxon>
        <taxon>Ecdysozoa</taxon>
        <taxon>Nematoda</taxon>
        <taxon>Chromadorea</taxon>
        <taxon>Rhabditida</taxon>
        <taxon>Spirurina</taxon>
        <taxon>Spiruromorpha</taxon>
        <taxon>Spiruroidea</taxon>
        <taxon>Gongylonematidae</taxon>
        <taxon>Gongylonema</taxon>
    </lineage>
</organism>
<dbReference type="InterPro" id="IPR000219">
    <property type="entry name" value="DH_dom"/>
</dbReference>
<dbReference type="GO" id="GO:0005085">
    <property type="term" value="F:guanyl-nucleotide exchange factor activity"/>
    <property type="evidence" value="ECO:0007669"/>
    <property type="project" value="UniProtKB-KW"/>
</dbReference>
<evidence type="ECO:0000313" key="4">
    <source>
        <dbReference type="Proteomes" id="UP000271098"/>
    </source>
</evidence>
<dbReference type="Gene3D" id="1.20.900.10">
    <property type="entry name" value="Dbl homology (DH) domain"/>
    <property type="match status" value="1"/>
</dbReference>
<gene>
    <name evidence="3" type="ORF">GPUH_LOCUS5166</name>
</gene>